<proteinExistence type="predicted"/>
<evidence type="ECO:0000256" key="9">
    <source>
        <dbReference type="ARBA" id="ARBA00023136"/>
    </source>
</evidence>
<keyword evidence="14" id="KW-1185">Reference proteome</keyword>
<evidence type="ECO:0000256" key="4">
    <source>
        <dbReference type="ARBA" id="ARBA00022448"/>
    </source>
</evidence>
<evidence type="ECO:0000313" key="14">
    <source>
        <dbReference type="Proteomes" id="UP000515908"/>
    </source>
</evidence>
<comment type="subcellular location">
    <subcellularLocation>
        <location evidence="2">Cell membrane</location>
        <topology evidence="2">Multi-pass membrane protein</topology>
    </subcellularLocation>
</comment>
<evidence type="ECO:0000313" key="13">
    <source>
        <dbReference type="EMBL" id="CAD2216622.1"/>
    </source>
</evidence>
<dbReference type="PANTHER" id="PTHR23516:SF1">
    <property type="entry name" value="MOLYBDATE-ANION TRANSPORTER"/>
    <property type="match status" value="1"/>
</dbReference>
<feature type="transmembrane region" description="Helical" evidence="12">
    <location>
        <begin position="410"/>
        <end position="432"/>
    </location>
</feature>
<protein>
    <recommendedName>
        <fullName evidence="3">Molybdate-anion transporter</fullName>
    </recommendedName>
    <alternativeName>
        <fullName evidence="10">Major facilitator superfamily domain-containing protein 5</fullName>
    </alternativeName>
    <alternativeName>
        <fullName evidence="11">Molybdate transporter 2 homolog</fullName>
    </alternativeName>
</protein>
<organism evidence="13 14">
    <name type="scientific">Angomonas deanei</name>
    <dbReference type="NCBI Taxonomy" id="59799"/>
    <lineage>
        <taxon>Eukaryota</taxon>
        <taxon>Discoba</taxon>
        <taxon>Euglenozoa</taxon>
        <taxon>Kinetoplastea</taxon>
        <taxon>Metakinetoplastina</taxon>
        <taxon>Trypanosomatida</taxon>
        <taxon>Trypanosomatidae</taxon>
        <taxon>Strigomonadinae</taxon>
        <taxon>Angomonas</taxon>
    </lineage>
</organism>
<feature type="transmembrane region" description="Helical" evidence="12">
    <location>
        <begin position="245"/>
        <end position="265"/>
    </location>
</feature>
<dbReference type="GO" id="GO:0015098">
    <property type="term" value="F:molybdate ion transmembrane transporter activity"/>
    <property type="evidence" value="ECO:0007669"/>
    <property type="project" value="InterPro"/>
</dbReference>
<feature type="transmembrane region" description="Helical" evidence="12">
    <location>
        <begin position="385"/>
        <end position="404"/>
    </location>
</feature>
<gene>
    <name evidence="13" type="ORF">ADEAN_000408400</name>
</gene>
<dbReference type="InterPro" id="IPR036259">
    <property type="entry name" value="MFS_trans_sf"/>
</dbReference>
<evidence type="ECO:0000256" key="6">
    <source>
        <dbReference type="ARBA" id="ARBA00022692"/>
    </source>
</evidence>
<feature type="transmembrane region" description="Helical" evidence="12">
    <location>
        <begin position="20"/>
        <end position="39"/>
    </location>
</feature>
<reference evidence="13 14" key="1">
    <citation type="submission" date="2020-08" db="EMBL/GenBank/DDBJ databases">
        <authorList>
            <person name="Newling K."/>
            <person name="Davey J."/>
            <person name="Forrester S."/>
        </authorList>
    </citation>
    <scope>NUCLEOTIDE SEQUENCE [LARGE SCALE GENOMIC DNA]</scope>
    <source>
        <strain evidence="14">Crithidia deanei Carvalho (ATCC PRA-265)</strain>
    </source>
</reference>
<keyword evidence="8" id="KW-0406">Ion transport</keyword>
<feature type="transmembrane region" description="Helical" evidence="12">
    <location>
        <begin position="125"/>
        <end position="145"/>
    </location>
</feature>
<dbReference type="SUPFAM" id="SSF103473">
    <property type="entry name" value="MFS general substrate transporter"/>
    <property type="match status" value="1"/>
</dbReference>
<evidence type="ECO:0000256" key="11">
    <source>
        <dbReference type="ARBA" id="ARBA00032555"/>
    </source>
</evidence>
<feature type="transmembrane region" description="Helical" evidence="12">
    <location>
        <begin position="271"/>
        <end position="293"/>
    </location>
</feature>
<comment type="function">
    <text evidence="1">Mediates high-affinity intracellular uptake of the rare oligo-element molybdenum.</text>
</comment>
<evidence type="ECO:0000256" key="2">
    <source>
        <dbReference type="ARBA" id="ARBA00004651"/>
    </source>
</evidence>
<dbReference type="Proteomes" id="UP000515908">
    <property type="component" value="Chromosome 07"/>
</dbReference>
<evidence type="ECO:0000256" key="5">
    <source>
        <dbReference type="ARBA" id="ARBA00022475"/>
    </source>
</evidence>
<dbReference type="GO" id="GO:0006811">
    <property type="term" value="P:monoatomic ion transport"/>
    <property type="evidence" value="ECO:0007669"/>
    <property type="project" value="UniProtKB-KW"/>
</dbReference>
<dbReference type="InterPro" id="IPR008509">
    <property type="entry name" value="MOT2/MFSD5"/>
</dbReference>
<dbReference type="AlphaFoldDB" id="A0A7G2CEL7"/>
<feature type="transmembrane region" description="Helical" evidence="12">
    <location>
        <begin position="157"/>
        <end position="178"/>
    </location>
</feature>
<feature type="transmembrane region" description="Helical" evidence="12">
    <location>
        <begin position="360"/>
        <end position="378"/>
    </location>
</feature>
<dbReference type="VEuPathDB" id="TriTrypDB:ADEAN_000408400"/>
<evidence type="ECO:0000256" key="10">
    <source>
        <dbReference type="ARBA" id="ARBA00030646"/>
    </source>
</evidence>
<keyword evidence="6 12" id="KW-0812">Transmembrane</keyword>
<evidence type="ECO:0000256" key="1">
    <source>
        <dbReference type="ARBA" id="ARBA00003019"/>
    </source>
</evidence>
<evidence type="ECO:0000256" key="8">
    <source>
        <dbReference type="ARBA" id="ARBA00023065"/>
    </source>
</evidence>
<dbReference type="EMBL" id="LR877151">
    <property type="protein sequence ID" value="CAD2216622.1"/>
    <property type="molecule type" value="Genomic_DNA"/>
</dbReference>
<dbReference type="Pfam" id="PF05631">
    <property type="entry name" value="MFS_5"/>
    <property type="match status" value="1"/>
</dbReference>
<evidence type="ECO:0000256" key="12">
    <source>
        <dbReference type="SAM" id="Phobius"/>
    </source>
</evidence>
<dbReference type="Gene3D" id="1.20.1250.20">
    <property type="entry name" value="MFS general substrate transporter like domains"/>
    <property type="match status" value="1"/>
</dbReference>
<name>A0A7G2CEL7_9TRYP</name>
<feature type="transmembrane region" description="Helical" evidence="12">
    <location>
        <begin position="444"/>
        <end position="463"/>
    </location>
</feature>
<feature type="transmembrane region" description="Helical" evidence="12">
    <location>
        <begin position="215"/>
        <end position="233"/>
    </location>
</feature>
<dbReference type="PANTHER" id="PTHR23516">
    <property type="entry name" value="SAM (S-ADENOSYL METHIONINE) TRANSPORTER"/>
    <property type="match status" value="1"/>
</dbReference>
<sequence>MAVPPGEVDLVPGEGVPLSNSLICLAVSIVIVVLELHYIKYKDAVDRYIRESVFTPNSKEAFEEEDSVAVFVSPPTVTDIPVTVLPKEEAKTSFPVVKIKPCVEQLTEEELGRRSSEFEGIQREFVLVYALCYFCDFLKGPYNVILYQYHGLSLKQIAFVLTSGNFASLMVGTFAAAASDRLGRRFMCRVYCVLYSISMLSKVSSNYHILIAGRIVGSVGLSLLFTSFESWLVSVHGSLGLPSYMLQNAFADAFFCQSVSAVVAGVVAQSVAYVCGVVAPFLVAVPIALFAFYRLGRWSENYGDVKANPFLSLKRGFAVIYTSKGLQLLALCETTFEACIGLWVFLWTPTVDSTGRQSSFGVMFSVYMISTMIGGLLCRLVSVPTLLVTVHFLFLISVVGAVLLYRYKTVVFVCYCLIEMSVGIFFSTHPTVRSGLVEDATRSSVLSWFRVPINLLVFTLLNLNLTPRQLLYVLVILQSVSGLGMLLFRRWANSSK</sequence>
<keyword evidence="5" id="KW-1003">Cell membrane</keyword>
<feature type="transmembrane region" description="Helical" evidence="12">
    <location>
        <begin position="469"/>
        <end position="488"/>
    </location>
</feature>
<keyword evidence="7 12" id="KW-1133">Transmembrane helix</keyword>
<keyword evidence="9 12" id="KW-0472">Membrane</keyword>
<feature type="transmembrane region" description="Helical" evidence="12">
    <location>
        <begin position="328"/>
        <end position="348"/>
    </location>
</feature>
<evidence type="ECO:0000256" key="7">
    <source>
        <dbReference type="ARBA" id="ARBA00022989"/>
    </source>
</evidence>
<accession>A0A7G2CEL7</accession>
<evidence type="ECO:0000256" key="3">
    <source>
        <dbReference type="ARBA" id="ARBA00021242"/>
    </source>
</evidence>
<dbReference type="GO" id="GO:0005886">
    <property type="term" value="C:plasma membrane"/>
    <property type="evidence" value="ECO:0007669"/>
    <property type="project" value="UniProtKB-SubCell"/>
</dbReference>
<keyword evidence="4" id="KW-0813">Transport</keyword>